<evidence type="ECO:0008006" key="4">
    <source>
        <dbReference type="Google" id="ProtNLM"/>
    </source>
</evidence>
<gene>
    <name evidence="2" type="ORF">FSB75_11125</name>
</gene>
<feature type="chain" id="PRO_5023101668" description="TonB-dependent receptor plug domain-containing protein" evidence="1">
    <location>
        <begin position="21"/>
        <end position="385"/>
    </location>
</feature>
<keyword evidence="3" id="KW-1185">Reference proteome</keyword>
<evidence type="ECO:0000313" key="2">
    <source>
        <dbReference type="EMBL" id="QEC56420.1"/>
    </source>
</evidence>
<proteinExistence type="predicted"/>
<protein>
    <recommendedName>
        <fullName evidence="4">TonB-dependent receptor plug domain-containing protein</fullName>
    </recommendedName>
</protein>
<dbReference type="OrthoDB" id="679547at2"/>
<dbReference type="EMBL" id="CP042433">
    <property type="protein sequence ID" value="QEC56420.1"/>
    <property type="molecule type" value="Genomic_DNA"/>
</dbReference>
<keyword evidence="1" id="KW-0732">Signal</keyword>
<dbReference type="AlphaFoldDB" id="A0A5B8UK76"/>
<dbReference type="KEGG" id="fgg:FSB75_11125"/>
<evidence type="ECO:0000313" key="3">
    <source>
        <dbReference type="Proteomes" id="UP000321204"/>
    </source>
</evidence>
<name>A0A5B8UK76_9BACT</name>
<dbReference type="Proteomes" id="UP000321204">
    <property type="component" value="Chromosome"/>
</dbReference>
<feature type="signal peptide" evidence="1">
    <location>
        <begin position="1"/>
        <end position="20"/>
    </location>
</feature>
<dbReference type="RefSeq" id="WP_146787093.1">
    <property type="nucleotide sequence ID" value="NZ_BAABIO010000001.1"/>
</dbReference>
<accession>A0A5B8UK76</accession>
<reference evidence="2 3" key="1">
    <citation type="journal article" date="2015" name="Int. J. Syst. Evol. Microbiol.">
        <title>Flavisolibacter ginsenosidimutans sp. nov., with ginsenoside-converting activity isolated from soil used for cultivating ginseng.</title>
        <authorList>
            <person name="Zhao Y."/>
            <person name="Liu Q."/>
            <person name="Kang M.S."/>
            <person name="Jin F."/>
            <person name="Yu H."/>
            <person name="Im W.T."/>
        </authorList>
    </citation>
    <scope>NUCLEOTIDE SEQUENCE [LARGE SCALE GENOMIC DNA]</scope>
    <source>
        <strain evidence="2 3">Gsoil 636</strain>
    </source>
</reference>
<evidence type="ECO:0000256" key="1">
    <source>
        <dbReference type="SAM" id="SignalP"/>
    </source>
</evidence>
<organism evidence="2 3">
    <name type="scientific">Flavisolibacter ginsenosidimutans</name>
    <dbReference type="NCBI Taxonomy" id="661481"/>
    <lineage>
        <taxon>Bacteria</taxon>
        <taxon>Pseudomonadati</taxon>
        <taxon>Bacteroidota</taxon>
        <taxon>Chitinophagia</taxon>
        <taxon>Chitinophagales</taxon>
        <taxon>Chitinophagaceae</taxon>
        <taxon>Flavisolibacter</taxon>
    </lineage>
</organism>
<sequence>MKRTLFFLSACLLLAVALTAQPTKGRLDIQLNKAILQPGDSLRITADYKDGQAATPSLATLEIIIEAEQGQRTRLRWPVINGHVGGTLYLPDSLPRGKYTLLAGVQSRFFEVVGKIQDARKPDAVQAMLLTKSGDWDEQEIPVAADGSFVVRNWLFEDNALMAFSDAKASGQPLNIRISTQLDSSFNAVAVAGRAFYVGNPSAAVRRTLNQPVEGTAAAFADGGSLLPAVLVKTTAKSPAQQYNEEHSSGLFRSGDERLISLLDDPGANSFPNVFSYLQGRVAGLEIEPFGLSGGAARWRGSPVTFFLDEVRVPAGQVAAIPMTDIAIIKAYPPPFLGAPGSGGAIAVYTRRGGEATNLPAGKQVFKVRGYTPSATVLNLNRLSI</sequence>